<dbReference type="HOGENOM" id="CLU_024390_1_0_1"/>
<dbReference type="PROSITE" id="PS50181">
    <property type="entry name" value="FBOX"/>
    <property type="match status" value="1"/>
</dbReference>
<dbReference type="eggNOG" id="ENOG502R6HI">
    <property type="taxonomic scope" value="Eukaryota"/>
</dbReference>
<dbReference type="InterPro" id="IPR001810">
    <property type="entry name" value="F-box_dom"/>
</dbReference>
<protein>
    <recommendedName>
        <fullName evidence="1">F-box domain-containing protein</fullName>
    </recommendedName>
</protein>
<dbReference type="InterPro" id="IPR036047">
    <property type="entry name" value="F-box-like_dom_sf"/>
</dbReference>
<reference evidence="2 3" key="1">
    <citation type="submission" date="2013-02" db="EMBL/GenBank/DDBJ databases">
        <title>Genome sequence of Candida maltosa Xu316, a potential industrial strain for xylitol and ethanol production.</title>
        <authorList>
            <person name="Yu J."/>
            <person name="Wang Q."/>
            <person name="Geng X."/>
            <person name="Bao W."/>
            <person name="He P."/>
            <person name="Cai J."/>
        </authorList>
    </citation>
    <scope>NUCLEOTIDE SEQUENCE [LARGE SCALE GENOMIC DNA]</scope>
    <source>
        <strain evidence="3">Xu316</strain>
    </source>
</reference>
<accession>M3J912</accession>
<dbReference type="Pfam" id="PF00646">
    <property type="entry name" value="F-box"/>
    <property type="match status" value="1"/>
</dbReference>
<dbReference type="EMBL" id="AOGT01001042">
    <property type="protein sequence ID" value="EMG48573.1"/>
    <property type="molecule type" value="Genomic_DNA"/>
</dbReference>
<dbReference type="OMA" id="KYMDSAL"/>
<proteinExistence type="predicted"/>
<dbReference type="OrthoDB" id="4084239at2759"/>
<organism evidence="2 3">
    <name type="scientific">Candida maltosa (strain Xu316)</name>
    <name type="common">Yeast</name>
    <dbReference type="NCBI Taxonomy" id="1245528"/>
    <lineage>
        <taxon>Eukaryota</taxon>
        <taxon>Fungi</taxon>
        <taxon>Dikarya</taxon>
        <taxon>Ascomycota</taxon>
        <taxon>Saccharomycotina</taxon>
        <taxon>Pichiomycetes</taxon>
        <taxon>Debaryomycetaceae</taxon>
        <taxon>Candida/Lodderomyces clade</taxon>
        <taxon>Candida</taxon>
    </lineage>
</organism>
<comment type="caution">
    <text evidence="2">The sequence shown here is derived from an EMBL/GenBank/DDBJ whole genome shotgun (WGS) entry which is preliminary data.</text>
</comment>
<gene>
    <name evidence="2" type="ORF">G210_0840</name>
</gene>
<evidence type="ECO:0000259" key="1">
    <source>
        <dbReference type="PROSITE" id="PS50181"/>
    </source>
</evidence>
<evidence type="ECO:0000313" key="2">
    <source>
        <dbReference type="EMBL" id="EMG48573.1"/>
    </source>
</evidence>
<dbReference type="AlphaFoldDB" id="M3J912"/>
<dbReference type="Proteomes" id="UP000011777">
    <property type="component" value="Unassembled WGS sequence"/>
</dbReference>
<evidence type="ECO:0000313" key="3">
    <source>
        <dbReference type="Proteomes" id="UP000011777"/>
    </source>
</evidence>
<dbReference type="SUPFAM" id="SSF81383">
    <property type="entry name" value="F-box domain"/>
    <property type="match status" value="1"/>
</dbReference>
<feature type="domain" description="F-box" evidence="1">
    <location>
        <begin position="15"/>
        <end position="60"/>
    </location>
</feature>
<keyword evidence="3" id="KW-1185">Reference proteome</keyword>
<sequence length="651" mass="75631">MFNTKTCKNTSHPPDSIITIFPPFIIQKILDYVDQFDLVSLSLTCSHLYVLSMEKLYKRITIILDAEFPLKYNGDSREYIRQNGMAYMDSSLIVKYHNLLCFINTVRNNESIFQLIKYFVFDKSYETGPRCGEMLKLTQSSIMDMFRKSDNLNFLHISFVDFTEGIGQFTDFLSLSNVRKKMFKLLITEPCQLTTPFIPPNLTNLFLMLDDNDLQDMDLSMYPYDSFNSLFTLTCSTTKQMGLSILQKIHLSSPNMKLKLKGLTIFHRHKACEGMMDDDDDEELEQDPQTNIDGKLNFDIIESKIDLTYLTHLYLKVDCNEHRDNMCNCYEIFFKKFADFATQHDGLPNLINFEVESYPNMEWLRPHQQMENILTPLGSFIKTLSNLSRLTIDFSTPGFKMFDNSLGLSNYLLNKLNEHLMEAFFLNFFINSDKSPLLKKLTTLQLPDFFTSFVYYKPDFLESLLHTCKCWGCQRVLDVLEADFFDKLIDETVDTTYYMSIGYILGKLQADREVCIPIKEKTFNYGKYPVNKGQPHTLHSNFHTTKEEGGRGCNCHVEKDPLGISEMNIDNLITTYIVHQLAPIIEYLTIMFVNLDNLMIHGIYYERNKELNQLVPIYDSSEYPDCFLDAVQDNIDRGLTPNGPFGNFRGQ</sequence>
<name>M3J912_CANMX</name>